<dbReference type="PANTHER" id="PTHR18895">
    <property type="entry name" value="HEMK METHYLTRANSFERASE"/>
    <property type="match status" value="1"/>
</dbReference>
<keyword evidence="3" id="KW-0808">Transferase</keyword>
<dbReference type="GO" id="GO:0032259">
    <property type="term" value="P:methylation"/>
    <property type="evidence" value="ECO:0007669"/>
    <property type="project" value="UniProtKB-KW"/>
</dbReference>
<dbReference type="STRING" id="543379.A0A232F4Y9"/>
<accession>A0A232F4Y9</accession>
<dbReference type="GO" id="GO:0102559">
    <property type="term" value="F:peptide chain release factor N(5)-glutamine methyltransferase activity"/>
    <property type="evidence" value="ECO:0007669"/>
    <property type="project" value="UniProtKB-EC"/>
</dbReference>
<comment type="catalytic activity">
    <reaction evidence="5">
        <text>L-glutaminyl-[peptide chain release factor] + S-adenosyl-L-methionine = N(5)-methyl-L-glutaminyl-[peptide chain release factor] + S-adenosyl-L-homocysteine + H(+)</text>
        <dbReference type="Rhea" id="RHEA:42896"/>
        <dbReference type="Rhea" id="RHEA-COMP:10271"/>
        <dbReference type="Rhea" id="RHEA-COMP:10272"/>
        <dbReference type="ChEBI" id="CHEBI:15378"/>
        <dbReference type="ChEBI" id="CHEBI:30011"/>
        <dbReference type="ChEBI" id="CHEBI:57856"/>
        <dbReference type="ChEBI" id="CHEBI:59789"/>
        <dbReference type="ChEBI" id="CHEBI:61891"/>
        <dbReference type="EC" id="2.1.1.297"/>
    </reaction>
</comment>
<dbReference type="Gene3D" id="1.10.8.10">
    <property type="entry name" value="DNA helicase RuvA subunit, C-terminal domain"/>
    <property type="match status" value="1"/>
</dbReference>
<comment type="caution">
    <text evidence="7">The sequence shown here is derived from an EMBL/GenBank/DDBJ whole genome shotgun (WGS) entry which is preliminary data.</text>
</comment>
<dbReference type="EC" id="2.1.1.297" evidence="1"/>
<feature type="domain" description="Methyltransferase small" evidence="6">
    <location>
        <begin position="167"/>
        <end position="275"/>
    </location>
</feature>
<dbReference type="InterPro" id="IPR007848">
    <property type="entry name" value="Small_mtfrase_dom"/>
</dbReference>
<dbReference type="Gene3D" id="3.40.50.150">
    <property type="entry name" value="Vaccinia Virus protein VP39"/>
    <property type="match status" value="1"/>
</dbReference>
<keyword evidence="4" id="KW-0949">S-adenosyl-L-methionine</keyword>
<dbReference type="InterPro" id="IPR004556">
    <property type="entry name" value="HemK-like"/>
</dbReference>
<evidence type="ECO:0000313" key="8">
    <source>
        <dbReference type="Proteomes" id="UP000215335"/>
    </source>
</evidence>
<evidence type="ECO:0000313" key="7">
    <source>
        <dbReference type="EMBL" id="OXU25533.1"/>
    </source>
</evidence>
<dbReference type="PANTHER" id="PTHR18895:SF74">
    <property type="entry name" value="MTRF1L RELEASE FACTOR GLUTAMINE METHYLTRANSFERASE"/>
    <property type="match status" value="1"/>
</dbReference>
<keyword evidence="8" id="KW-1185">Reference proteome</keyword>
<evidence type="ECO:0000256" key="3">
    <source>
        <dbReference type="ARBA" id="ARBA00022679"/>
    </source>
</evidence>
<proteinExistence type="predicted"/>
<evidence type="ECO:0000256" key="5">
    <source>
        <dbReference type="ARBA" id="ARBA00048391"/>
    </source>
</evidence>
<dbReference type="GO" id="GO:0005739">
    <property type="term" value="C:mitochondrion"/>
    <property type="evidence" value="ECO:0007669"/>
    <property type="project" value="TreeGrafter"/>
</dbReference>
<evidence type="ECO:0000256" key="1">
    <source>
        <dbReference type="ARBA" id="ARBA00012771"/>
    </source>
</evidence>
<keyword evidence="2" id="KW-0489">Methyltransferase</keyword>
<evidence type="ECO:0000256" key="2">
    <source>
        <dbReference type="ARBA" id="ARBA00022603"/>
    </source>
</evidence>
<dbReference type="CDD" id="cd02440">
    <property type="entry name" value="AdoMet_MTases"/>
    <property type="match status" value="1"/>
</dbReference>
<sequence>MRFLSLAHAQIQKLNMKNSNPMLPLKVLKKSASCSNLLSTCLKCTKDIAQPHSPAVFQASCHEAADHPVGPLNVLSAYWKHRFETEGVSQPMESIEHIIAHVIKDKEAKQRETLDDMQLEKLKLLCNRRLSKMPLEYCTEESDFRDTKLKLSAPIFIPERQTEILVDLLLKHVDRSCSKICNVLEIGCGAGAISLSLLRSCKCNSVQVVAIDTNKIACQLTLHNAKNLGLEDCLTILHATLESNGEIVCTSNLSNDRVFDLQEETFDFIVSNPPCVPTSELPKWQKEYEDYQARNGGKDGLRVVRPLLMYASKRLKNEGILLMEVLPKQTEQIRSLTEKQYPSILKFDHVYKDLSNDERVVEISKIG</sequence>
<evidence type="ECO:0000259" key="6">
    <source>
        <dbReference type="Pfam" id="PF05175"/>
    </source>
</evidence>
<dbReference type="Pfam" id="PF05175">
    <property type="entry name" value="MTS"/>
    <property type="match status" value="1"/>
</dbReference>
<dbReference type="Proteomes" id="UP000215335">
    <property type="component" value="Unassembled WGS sequence"/>
</dbReference>
<reference evidence="7 8" key="1">
    <citation type="journal article" date="2017" name="Curr. Biol.">
        <title>The Evolution of Venom by Co-option of Single-Copy Genes.</title>
        <authorList>
            <person name="Martinson E.O."/>
            <person name="Mrinalini"/>
            <person name="Kelkar Y.D."/>
            <person name="Chang C.H."/>
            <person name="Werren J.H."/>
        </authorList>
    </citation>
    <scope>NUCLEOTIDE SEQUENCE [LARGE SCALE GENOMIC DNA]</scope>
    <source>
        <strain evidence="7 8">Alberta</strain>
        <tissue evidence="7">Whole body</tissue>
    </source>
</reference>
<dbReference type="InterPro" id="IPR050320">
    <property type="entry name" value="N5-glutamine_MTase"/>
</dbReference>
<dbReference type="SUPFAM" id="SSF53335">
    <property type="entry name" value="S-adenosyl-L-methionine-dependent methyltransferases"/>
    <property type="match status" value="1"/>
</dbReference>
<gene>
    <name evidence="7" type="ORF">TSAR_000332</name>
</gene>
<dbReference type="InterPro" id="IPR029063">
    <property type="entry name" value="SAM-dependent_MTases_sf"/>
</dbReference>
<dbReference type="OrthoDB" id="269872at2759"/>
<name>A0A232F4Y9_9HYME</name>
<dbReference type="NCBIfam" id="TIGR00536">
    <property type="entry name" value="hemK_fam"/>
    <property type="match status" value="1"/>
</dbReference>
<dbReference type="AlphaFoldDB" id="A0A232F4Y9"/>
<dbReference type="EMBL" id="NNAY01001002">
    <property type="protein sequence ID" value="OXU25533.1"/>
    <property type="molecule type" value="Genomic_DNA"/>
</dbReference>
<protein>
    <recommendedName>
        <fullName evidence="1">peptide chain release factor N(5)-glutamine methyltransferase</fullName>
        <ecNumber evidence="1">2.1.1.297</ecNumber>
    </recommendedName>
</protein>
<organism evidence="7 8">
    <name type="scientific">Trichomalopsis sarcophagae</name>
    <dbReference type="NCBI Taxonomy" id="543379"/>
    <lineage>
        <taxon>Eukaryota</taxon>
        <taxon>Metazoa</taxon>
        <taxon>Ecdysozoa</taxon>
        <taxon>Arthropoda</taxon>
        <taxon>Hexapoda</taxon>
        <taxon>Insecta</taxon>
        <taxon>Pterygota</taxon>
        <taxon>Neoptera</taxon>
        <taxon>Endopterygota</taxon>
        <taxon>Hymenoptera</taxon>
        <taxon>Apocrita</taxon>
        <taxon>Proctotrupomorpha</taxon>
        <taxon>Chalcidoidea</taxon>
        <taxon>Pteromalidae</taxon>
        <taxon>Pteromalinae</taxon>
        <taxon>Trichomalopsis</taxon>
    </lineage>
</organism>
<evidence type="ECO:0000256" key="4">
    <source>
        <dbReference type="ARBA" id="ARBA00022691"/>
    </source>
</evidence>